<sequence>MSMGRGIMAIAVVGGTCIAGYSIMAVISPSRETMLQKLPEGDPAKMAESRARSALMMAKLKEVAESDKPFWMEEDRDGRKR</sequence>
<dbReference type="AlphaFoldDB" id="A0A6P5APA3"/>
<dbReference type="KEGG" id="bbel:109484938"/>
<keyword evidence="1" id="KW-0472">Membrane</keyword>
<evidence type="ECO:0000313" key="2">
    <source>
        <dbReference type="Proteomes" id="UP000515135"/>
    </source>
</evidence>
<dbReference type="GO" id="GO:0034551">
    <property type="term" value="P:mitochondrial respiratory chain complex III assembly"/>
    <property type="evidence" value="ECO:0007669"/>
    <property type="project" value="InterPro"/>
</dbReference>
<dbReference type="GeneID" id="109484938"/>
<evidence type="ECO:0000313" key="3">
    <source>
        <dbReference type="RefSeq" id="XP_019643861.1"/>
    </source>
</evidence>
<keyword evidence="1" id="KW-1133">Transmembrane helix</keyword>
<accession>A0A6P5APA3</accession>
<protein>
    <submittedName>
        <fullName evidence="3">Ubiquinol-cytochrome-c reductase complex assembly factor 3-like</fullName>
    </submittedName>
</protein>
<dbReference type="GO" id="GO:0005739">
    <property type="term" value="C:mitochondrion"/>
    <property type="evidence" value="ECO:0007669"/>
    <property type="project" value="GOC"/>
</dbReference>
<feature type="transmembrane region" description="Helical" evidence="1">
    <location>
        <begin position="6"/>
        <end position="27"/>
    </location>
</feature>
<dbReference type="Pfam" id="PF15141">
    <property type="entry name" value="UQCC3"/>
    <property type="match status" value="1"/>
</dbReference>
<dbReference type="Proteomes" id="UP000515135">
    <property type="component" value="Unplaced"/>
</dbReference>
<proteinExistence type="predicted"/>
<name>A0A6P5APA3_BRABE</name>
<gene>
    <name evidence="3" type="primary">LOC109484938</name>
</gene>
<keyword evidence="2" id="KW-1185">Reference proteome</keyword>
<dbReference type="OrthoDB" id="9884264at2759"/>
<dbReference type="RefSeq" id="XP_019643861.1">
    <property type="nucleotide sequence ID" value="XM_019788302.1"/>
</dbReference>
<evidence type="ECO:0000256" key="1">
    <source>
        <dbReference type="SAM" id="Phobius"/>
    </source>
</evidence>
<reference evidence="3" key="1">
    <citation type="submission" date="2025-08" db="UniProtKB">
        <authorList>
            <consortium name="RefSeq"/>
        </authorList>
    </citation>
    <scope>IDENTIFICATION</scope>
    <source>
        <tissue evidence="3">Gonad</tissue>
    </source>
</reference>
<organism evidence="2 3">
    <name type="scientific">Branchiostoma belcheri</name>
    <name type="common">Amphioxus</name>
    <dbReference type="NCBI Taxonomy" id="7741"/>
    <lineage>
        <taxon>Eukaryota</taxon>
        <taxon>Metazoa</taxon>
        <taxon>Chordata</taxon>
        <taxon>Cephalochordata</taxon>
        <taxon>Leptocardii</taxon>
        <taxon>Amphioxiformes</taxon>
        <taxon>Branchiostomatidae</taxon>
        <taxon>Branchiostoma</taxon>
    </lineage>
</organism>
<keyword evidence="1" id="KW-0812">Transmembrane</keyword>
<dbReference type="InterPro" id="IPR027896">
    <property type="entry name" value="UQCC3"/>
</dbReference>